<proteinExistence type="inferred from homology"/>
<comment type="subcellular location">
    <subcellularLocation>
        <location evidence="7">Cytoplasm</location>
    </subcellularLocation>
</comment>
<dbReference type="CDD" id="cd02440">
    <property type="entry name" value="AdoMet_MTases"/>
    <property type="match status" value="1"/>
</dbReference>
<dbReference type="Gene3D" id="3.40.50.150">
    <property type="entry name" value="Vaccinia Virus protein VP39"/>
    <property type="match status" value="1"/>
</dbReference>
<feature type="binding site" evidence="7 8">
    <location>
        <position position="23"/>
    </location>
    <ligand>
        <name>S-adenosyl-L-methionine</name>
        <dbReference type="ChEBI" id="CHEBI:59789"/>
    </ligand>
</feature>
<reference evidence="10" key="1">
    <citation type="journal article" date="2018" name="Genome Announc.">
        <title>Draft Genome Sequence of "Candidatus Phycosocius bacilliformis," an Alphaproteobacterial Ectosymbiont of the Hydrocarbon-Producing Green Alga Botryococcus braunii.</title>
        <authorList>
            <person name="Tanabe Y."/>
            <person name="Yamaguchi H."/>
            <person name="Watanabe M.M."/>
        </authorList>
    </citation>
    <scope>NUCLEOTIDE SEQUENCE [LARGE SCALE GENOMIC DNA]</scope>
    <source>
        <strain evidence="10">BOTRYCO-2</strain>
    </source>
</reference>
<feature type="binding site" evidence="7 8">
    <location>
        <position position="72"/>
    </location>
    <ligand>
        <name>S-adenosyl-L-methionine</name>
        <dbReference type="ChEBI" id="CHEBI:59789"/>
    </ligand>
</feature>
<evidence type="ECO:0000256" key="1">
    <source>
        <dbReference type="ARBA" id="ARBA00022490"/>
    </source>
</evidence>
<dbReference type="AlphaFoldDB" id="A0A2P2E7Q6"/>
<keyword evidence="6 7" id="KW-0694">RNA-binding</keyword>
<evidence type="ECO:0000256" key="3">
    <source>
        <dbReference type="ARBA" id="ARBA00022603"/>
    </source>
</evidence>
<comment type="caution">
    <text evidence="10">The sequence shown here is derived from an EMBL/GenBank/DDBJ whole genome shotgun (WGS) entry which is preliminary data.</text>
</comment>
<dbReference type="InterPro" id="IPR020596">
    <property type="entry name" value="rRNA_Ade_Mease_Trfase_CS"/>
</dbReference>
<dbReference type="OrthoDB" id="9814755at2"/>
<dbReference type="SMART" id="SM00650">
    <property type="entry name" value="rADc"/>
    <property type="match status" value="1"/>
</dbReference>
<feature type="domain" description="Ribosomal RNA adenine methylase transferase N-terminal" evidence="9">
    <location>
        <begin position="30"/>
        <end position="207"/>
    </location>
</feature>
<comment type="similarity">
    <text evidence="7">Belongs to the class I-like SAM-binding methyltransferase superfamily. rRNA adenine N(6)-methyltransferase family. RsmA subfamily.</text>
</comment>
<feature type="binding site" evidence="7 8">
    <location>
        <position position="50"/>
    </location>
    <ligand>
        <name>S-adenosyl-L-methionine</name>
        <dbReference type="ChEBI" id="CHEBI:59789"/>
    </ligand>
</feature>
<dbReference type="EC" id="2.1.1.182" evidence="7"/>
<keyword evidence="1 7" id="KW-0963">Cytoplasm</keyword>
<feature type="binding site" evidence="7 8">
    <location>
        <position position="25"/>
    </location>
    <ligand>
        <name>S-adenosyl-L-methionine</name>
        <dbReference type="ChEBI" id="CHEBI:59789"/>
    </ligand>
</feature>
<dbReference type="GO" id="GO:0003723">
    <property type="term" value="F:RNA binding"/>
    <property type="evidence" value="ECO:0007669"/>
    <property type="project" value="UniProtKB-UniRule"/>
</dbReference>
<gene>
    <name evidence="7 10" type="primary">rsmA</name>
    <name evidence="7" type="synonym">ksgA</name>
    <name evidence="10" type="ORF">PbB2_00762</name>
</gene>
<dbReference type="PROSITE" id="PS01131">
    <property type="entry name" value="RRNA_A_DIMETH"/>
    <property type="match status" value="1"/>
</dbReference>
<dbReference type="RefSeq" id="WP_108983988.1">
    <property type="nucleotide sequence ID" value="NZ_BFBR01000002.1"/>
</dbReference>
<dbReference type="InterPro" id="IPR023165">
    <property type="entry name" value="rRNA_Ade_diMease-like_C"/>
</dbReference>
<keyword evidence="3 7" id="KW-0489">Methyltransferase</keyword>
<protein>
    <recommendedName>
        <fullName evidence="7">Ribosomal RNA small subunit methyltransferase A</fullName>
        <ecNumber evidence="7">2.1.1.182</ecNumber>
    </recommendedName>
    <alternativeName>
        <fullName evidence="7">16S rRNA (adenine(1518)-N(6)/adenine(1519)-N(6))-dimethyltransferase</fullName>
    </alternativeName>
    <alternativeName>
        <fullName evidence="7">16S rRNA dimethyladenosine transferase</fullName>
    </alternativeName>
    <alternativeName>
        <fullName evidence="7">16S rRNA dimethylase</fullName>
    </alternativeName>
    <alternativeName>
        <fullName evidence="7">S-adenosylmethionine-6-N', N'-adenosyl(rRNA) dimethyltransferase</fullName>
    </alternativeName>
</protein>
<dbReference type="EMBL" id="BFBR01000002">
    <property type="protein sequence ID" value="GBF57102.1"/>
    <property type="molecule type" value="Genomic_DNA"/>
</dbReference>
<keyword evidence="11" id="KW-1185">Reference proteome</keyword>
<dbReference type="InterPro" id="IPR001737">
    <property type="entry name" value="KsgA/Erm"/>
</dbReference>
<comment type="catalytic activity">
    <reaction evidence="7">
        <text>adenosine(1518)/adenosine(1519) in 16S rRNA + 4 S-adenosyl-L-methionine = N(6)-dimethyladenosine(1518)/N(6)-dimethyladenosine(1519) in 16S rRNA + 4 S-adenosyl-L-homocysteine + 4 H(+)</text>
        <dbReference type="Rhea" id="RHEA:19609"/>
        <dbReference type="Rhea" id="RHEA-COMP:10232"/>
        <dbReference type="Rhea" id="RHEA-COMP:10233"/>
        <dbReference type="ChEBI" id="CHEBI:15378"/>
        <dbReference type="ChEBI" id="CHEBI:57856"/>
        <dbReference type="ChEBI" id="CHEBI:59789"/>
        <dbReference type="ChEBI" id="CHEBI:74411"/>
        <dbReference type="ChEBI" id="CHEBI:74493"/>
        <dbReference type="EC" id="2.1.1.182"/>
    </reaction>
</comment>
<keyword evidence="2 7" id="KW-0698">rRNA processing</keyword>
<dbReference type="HAMAP" id="MF_00607">
    <property type="entry name" value="16SrRNA_methyltr_A"/>
    <property type="match status" value="1"/>
</dbReference>
<dbReference type="Proteomes" id="UP000245086">
    <property type="component" value="Unassembled WGS sequence"/>
</dbReference>
<comment type="function">
    <text evidence="7">Specifically dimethylates two adjacent adenosines (A1518 and A1519) in the loop of a conserved hairpin near the 3'-end of 16S rRNA in the 30S particle. May play a critical role in biogenesis of 30S subunits.</text>
</comment>
<evidence type="ECO:0000313" key="11">
    <source>
        <dbReference type="Proteomes" id="UP000245086"/>
    </source>
</evidence>
<dbReference type="PANTHER" id="PTHR11727">
    <property type="entry name" value="DIMETHYLADENOSINE TRANSFERASE"/>
    <property type="match status" value="1"/>
</dbReference>
<evidence type="ECO:0000259" key="9">
    <source>
        <dbReference type="SMART" id="SM00650"/>
    </source>
</evidence>
<dbReference type="NCBIfam" id="TIGR00755">
    <property type="entry name" value="ksgA"/>
    <property type="match status" value="1"/>
</dbReference>
<keyword evidence="5 7" id="KW-0949">S-adenosyl-L-methionine</keyword>
<accession>A0A2P2E7Q6</accession>
<name>A0A2P2E7Q6_9PROT</name>
<organism evidence="10 11">
    <name type="scientific">Candidatus Phycosocius bacilliformis</name>
    <dbReference type="NCBI Taxonomy" id="1445552"/>
    <lineage>
        <taxon>Bacteria</taxon>
        <taxon>Pseudomonadati</taxon>
        <taxon>Pseudomonadota</taxon>
        <taxon>Alphaproteobacteria</taxon>
        <taxon>Caulobacterales</taxon>
        <taxon>Caulobacterales incertae sedis</taxon>
        <taxon>Candidatus Phycosocius</taxon>
    </lineage>
</organism>
<feature type="binding site" evidence="7 8">
    <location>
        <position position="98"/>
    </location>
    <ligand>
        <name>S-adenosyl-L-methionine</name>
        <dbReference type="ChEBI" id="CHEBI:59789"/>
    </ligand>
</feature>
<dbReference type="GO" id="GO:0005829">
    <property type="term" value="C:cytosol"/>
    <property type="evidence" value="ECO:0007669"/>
    <property type="project" value="TreeGrafter"/>
</dbReference>
<evidence type="ECO:0000256" key="4">
    <source>
        <dbReference type="ARBA" id="ARBA00022679"/>
    </source>
</evidence>
<dbReference type="InterPro" id="IPR011530">
    <property type="entry name" value="rRNA_adenine_dimethylase"/>
</dbReference>
<dbReference type="InterPro" id="IPR020598">
    <property type="entry name" value="rRNA_Ade_methylase_Trfase_N"/>
</dbReference>
<dbReference type="GO" id="GO:0052908">
    <property type="term" value="F:16S rRNA (adenine(1518)-N(6)/adenine(1519)-N(6))-dimethyltransferase activity"/>
    <property type="evidence" value="ECO:0007669"/>
    <property type="project" value="UniProtKB-EC"/>
</dbReference>
<keyword evidence="4 7" id="KW-0808">Transferase</keyword>
<feature type="binding site" evidence="7 8">
    <location>
        <position position="122"/>
    </location>
    <ligand>
        <name>S-adenosyl-L-methionine</name>
        <dbReference type="ChEBI" id="CHEBI:59789"/>
    </ligand>
</feature>
<evidence type="ECO:0000256" key="6">
    <source>
        <dbReference type="ARBA" id="ARBA00022884"/>
    </source>
</evidence>
<dbReference type="Pfam" id="PF00398">
    <property type="entry name" value="RrnaAD"/>
    <property type="match status" value="1"/>
</dbReference>
<dbReference type="InterPro" id="IPR029063">
    <property type="entry name" value="SAM-dependent_MTases_sf"/>
</dbReference>
<dbReference type="PROSITE" id="PS51689">
    <property type="entry name" value="SAM_RNA_A_N6_MT"/>
    <property type="match status" value="1"/>
</dbReference>
<dbReference type="PANTHER" id="PTHR11727:SF7">
    <property type="entry name" value="DIMETHYLADENOSINE TRANSFERASE-RELATED"/>
    <property type="match status" value="1"/>
</dbReference>
<evidence type="ECO:0000256" key="2">
    <source>
        <dbReference type="ARBA" id="ARBA00022552"/>
    </source>
</evidence>
<evidence type="ECO:0000256" key="5">
    <source>
        <dbReference type="ARBA" id="ARBA00022691"/>
    </source>
</evidence>
<evidence type="ECO:0000313" key="10">
    <source>
        <dbReference type="EMBL" id="GBF57102.1"/>
    </source>
</evidence>
<evidence type="ECO:0000256" key="7">
    <source>
        <dbReference type="HAMAP-Rule" id="MF_00607"/>
    </source>
</evidence>
<dbReference type="SUPFAM" id="SSF53335">
    <property type="entry name" value="S-adenosyl-L-methionine-dependent methyltransferases"/>
    <property type="match status" value="1"/>
</dbReference>
<dbReference type="Gene3D" id="1.10.8.100">
    <property type="entry name" value="Ribosomal RNA adenine dimethylase-like, domain 2"/>
    <property type="match status" value="1"/>
</dbReference>
<sequence length="275" mass="29777">MRGDLRQALEADNLFARKSLGQHFLLDLNLTAKIARLAGIQPGDTILEVGPGPGGLTHALLASPAARVIAVEKDPRFVAHLRSFFADEADRLIVREADALALDEVTLLAELGIKQPVRLISNLPYNVGTPLLVKWLKAGSWRGPMCLMFQTEVAERICARPGSPHYGRLAVLAAARCDARLALHVPRLAFVPPPKVESAIVVLEDHGKPFEDLPGLEHVTAHAFGQRRKMLRASLKGLGDAEALLADAGIDPTARPETISPEGFFALARAWRARA</sequence>
<dbReference type="FunFam" id="1.10.8.100:FF:000001">
    <property type="entry name" value="Ribosomal RNA small subunit methyltransferase A"/>
    <property type="match status" value="1"/>
</dbReference>
<evidence type="ECO:0000256" key="8">
    <source>
        <dbReference type="PROSITE-ProRule" id="PRU01026"/>
    </source>
</evidence>